<comment type="caution">
    <text evidence="1">The sequence shown here is derived from an EMBL/GenBank/DDBJ whole genome shotgun (WGS) entry which is preliminary data.</text>
</comment>
<proteinExistence type="predicted"/>
<reference evidence="1 2" key="1">
    <citation type="journal article" date="2014" name="Am. J. Bot.">
        <title>Genome assembly and annotation for red clover (Trifolium pratense; Fabaceae).</title>
        <authorList>
            <person name="Istvanek J."/>
            <person name="Jaros M."/>
            <person name="Krenek A."/>
            <person name="Repkova J."/>
        </authorList>
    </citation>
    <scope>NUCLEOTIDE SEQUENCE [LARGE SCALE GENOMIC DNA]</scope>
    <source>
        <strain evidence="2">cv. Tatra</strain>
        <tissue evidence="1">Young leaves</tissue>
    </source>
</reference>
<accession>A0A2K3JQ03</accession>
<organism evidence="1 2">
    <name type="scientific">Trifolium pratense</name>
    <name type="common">Red clover</name>
    <dbReference type="NCBI Taxonomy" id="57577"/>
    <lineage>
        <taxon>Eukaryota</taxon>
        <taxon>Viridiplantae</taxon>
        <taxon>Streptophyta</taxon>
        <taxon>Embryophyta</taxon>
        <taxon>Tracheophyta</taxon>
        <taxon>Spermatophyta</taxon>
        <taxon>Magnoliopsida</taxon>
        <taxon>eudicotyledons</taxon>
        <taxon>Gunneridae</taxon>
        <taxon>Pentapetalae</taxon>
        <taxon>rosids</taxon>
        <taxon>fabids</taxon>
        <taxon>Fabales</taxon>
        <taxon>Fabaceae</taxon>
        <taxon>Papilionoideae</taxon>
        <taxon>50 kb inversion clade</taxon>
        <taxon>NPAAA clade</taxon>
        <taxon>Hologalegina</taxon>
        <taxon>IRL clade</taxon>
        <taxon>Trifolieae</taxon>
        <taxon>Trifolium</taxon>
    </lineage>
</organism>
<dbReference type="EMBL" id="ASHM01118377">
    <property type="protein sequence ID" value="PNX56113.1"/>
    <property type="molecule type" value="Genomic_DNA"/>
</dbReference>
<protein>
    <submittedName>
        <fullName evidence="1">Uncharacterized protein</fullName>
    </submittedName>
</protein>
<evidence type="ECO:0000313" key="2">
    <source>
        <dbReference type="Proteomes" id="UP000236291"/>
    </source>
</evidence>
<feature type="non-terminal residue" evidence="1">
    <location>
        <position position="28"/>
    </location>
</feature>
<dbReference type="AlphaFoldDB" id="A0A2K3JQ03"/>
<evidence type="ECO:0000313" key="1">
    <source>
        <dbReference type="EMBL" id="PNX56113.1"/>
    </source>
</evidence>
<dbReference type="Proteomes" id="UP000236291">
    <property type="component" value="Unassembled WGS sequence"/>
</dbReference>
<sequence length="28" mass="3136">MPSSFVPTNFTPALKLQVQYSNSSSIYQ</sequence>
<name>A0A2K3JQ03_TRIPR</name>
<gene>
    <name evidence="1" type="ORF">L195_g058049</name>
</gene>
<reference evidence="1 2" key="2">
    <citation type="journal article" date="2017" name="Front. Plant Sci.">
        <title>Gene Classification and Mining of Molecular Markers Useful in Red Clover (Trifolium pratense) Breeding.</title>
        <authorList>
            <person name="Istvanek J."/>
            <person name="Dluhosova J."/>
            <person name="Dluhos P."/>
            <person name="Patkova L."/>
            <person name="Nedelnik J."/>
            <person name="Repkova J."/>
        </authorList>
    </citation>
    <scope>NUCLEOTIDE SEQUENCE [LARGE SCALE GENOMIC DNA]</scope>
    <source>
        <strain evidence="2">cv. Tatra</strain>
        <tissue evidence="1">Young leaves</tissue>
    </source>
</reference>